<evidence type="ECO:0000256" key="8">
    <source>
        <dbReference type="PIRNR" id="PIRNR018293"/>
    </source>
</evidence>
<comment type="subcellular location">
    <subcellularLocation>
        <location evidence="2">Endoplasmic reticulum</location>
    </subcellularLocation>
    <subcellularLocation>
        <location evidence="1 8">Golgi apparatus</location>
        <location evidence="1 8">cis-Golgi network</location>
    </subcellularLocation>
</comment>
<keyword evidence="6 8" id="KW-0931">ER-Golgi transport</keyword>
<proteinExistence type="inferred from homology"/>
<dbReference type="InterPro" id="IPR024096">
    <property type="entry name" value="NO_sig/Golgi_transp_ligand-bd"/>
</dbReference>
<evidence type="ECO:0000313" key="9">
    <source>
        <dbReference type="EMBL" id="SVP88511.1"/>
    </source>
</evidence>
<dbReference type="GO" id="GO:0005794">
    <property type="term" value="C:Golgi apparatus"/>
    <property type="evidence" value="ECO:0007669"/>
    <property type="project" value="UniProtKB-SubCell"/>
</dbReference>
<dbReference type="InterPro" id="IPR007194">
    <property type="entry name" value="TRAPP_component"/>
</dbReference>
<evidence type="ECO:0000256" key="5">
    <source>
        <dbReference type="ARBA" id="ARBA00022824"/>
    </source>
</evidence>
<protein>
    <recommendedName>
        <fullName evidence="8">Trafficking protein particle complex subunit</fullName>
    </recommendedName>
</protein>
<evidence type="ECO:0000256" key="3">
    <source>
        <dbReference type="ARBA" id="ARBA00006218"/>
    </source>
</evidence>
<reference evidence="9" key="1">
    <citation type="submission" date="2018-07" db="EMBL/GenBank/DDBJ databases">
        <authorList>
            <person name="Quirk P.G."/>
            <person name="Krulwich T.A."/>
        </authorList>
    </citation>
    <scope>NUCLEOTIDE SEQUENCE</scope>
    <source>
        <strain evidence="9">Anand</strain>
    </source>
</reference>
<keyword evidence="5" id="KW-0256">Endoplasmic reticulum</keyword>
<dbReference type="CDD" id="cd14942">
    <property type="entry name" value="TRAPPC3_bet3"/>
    <property type="match status" value="1"/>
</dbReference>
<keyword evidence="7 8" id="KW-0333">Golgi apparatus</keyword>
<dbReference type="Pfam" id="PF04051">
    <property type="entry name" value="TRAPP"/>
    <property type="match status" value="1"/>
</dbReference>
<dbReference type="PANTHER" id="PTHR13048">
    <property type="entry name" value="TRAFFICKING PROTEIN PARTICLE COMPLEX SUBUNIT 3"/>
    <property type="match status" value="1"/>
</dbReference>
<evidence type="ECO:0000256" key="6">
    <source>
        <dbReference type="ARBA" id="ARBA00022892"/>
    </source>
</evidence>
<organism evidence="9">
    <name type="scientific">Theileria annulata</name>
    <dbReference type="NCBI Taxonomy" id="5874"/>
    <lineage>
        <taxon>Eukaryota</taxon>
        <taxon>Sar</taxon>
        <taxon>Alveolata</taxon>
        <taxon>Apicomplexa</taxon>
        <taxon>Aconoidasida</taxon>
        <taxon>Piroplasmida</taxon>
        <taxon>Theileriidae</taxon>
        <taxon>Theileria</taxon>
    </lineage>
</organism>
<gene>
    <name evidence="9" type="ORF">TAT_000037200</name>
    <name evidence="10" type="ORF">TAV_000036800</name>
</gene>
<evidence type="ECO:0000256" key="2">
    <source>
        <dbReference type="ARBA" id="ARBA00004240"/>
    </source>
</evidence>
<dbReference type="EMBL" id="UIVT01000001">
    <property type="protein sequence ID" value="SVP88511.1"/>
    <property type="molecule type" value="Genomic_DNA"/>
</dbReference>
<dbReference type="InterPro" id="IPR016721">
    <property type="entry name" value="Bet3"/>
</dbReference>
<evidence type="ECO:0000313" key="10">
    <source>
        <dbReference type="EMBL" id="SVP89671.1"/>
    </source>
</evidence>
<dbReference type="GO" id="GO:0048193">
    <property type="term" value="P:Golgi vesicle transport"/>
    <property type="evidence" value="ECO:0007669"/>
    <property type="project" value="InterPro"/>
</dbReference>
<dbReference type="Gene3D" id="3.30.1380.20">
    <property type="entry name" value="Trafficking protein particle complex subunit 3"/>
    <property type="match status" value="1"/>
</dbReference>
<comment type="similarity">
    <text evidence="3 8">Belongs to the TRAPP small subunits family. BET3 subfamily.</text>
</comment>
<evidence type="ECO:0000256" key="4">
    <source>
        <dbReference type="ARBA" id="ARBA00022448"/>
    </source>
</evidence>
<evidence type="ECO:0000256" key="7">
    <source>
        <dbReference type="ARBA" id="ARBA00023034"/>
    </source>
</evidence>
<comment type="function">
    <text evidence="8">May play a role in vesicular transport from endoplasmic reticulum to Golgi.</text>
</comment>
<dbReference type="EMBL" id="UIVS01000001">
    <property type="protein sequence ID" value="SVP89671.1"/>
    <property type="molecule type" value="Genomic_DNA"/>
</dbReference>
<comment type="subunit">
    <text evidence="8">Homodimer.</text>
</comment>
<dbReference type="VEuPathDB" id="PiroplasmaDB:TA21210"/>
<name>A0A3B0MEX0_THEAN</name>
<evidence type="ECO:0000256" key="1">
    <source>
        <dbReference type="ARBA" id="ARBA00004222"/>
    </source>
</evidence>
<dbReference type="FunFam" id="3.30.1380.20:FF:000001">
    <property type="entry name" value="Trafficking protein particle complex subunit BET3"/>
    <property type="match status" value="1"/>
</dbReference>
<dbReference type="GO" id="GO:0016236">
    <property type="term" value="P:macroautophagy"/>
    <property type="evidence" value="ECO:0007669"/>
    <property type="project" value="UniProtKB-ARBA"/>
</dbReference>
<sequence length="198" mass="22693">MDNYSKLGANAFAKMDKVNSELFCLTYGSMISQLVRDKEHSDAVNDHLILMGKNIGSKLVDELLAKLGCVPCTDFRSTVEVIAKVGFKMFLGISGSVVEVDQENKVYNIVFQENPLDQFVELPETLKDLNYSNIFCGVIIGALDQLQMKVQCYFVKDMLKGDDVYEITIKLEEVFQSPLYTCRWLRKLYQMKNNFEYF</sequence>
<dbReference type="PIRSF" id="PIRSF018293">
    <property type="entry name" value="TRAPP_I_complex_Bet3"/>
    <property type="match status" value="1"/>
</dbReference>
<dbReference type="GO" id="GO:0005783">
    <property type="term" value="C:endoplasmic reticulum"/>
    <property type="evidence" value="ECO:0007669"/>
    <property type="project" value="UniProtKB-SubCell"/>
</dbReference>
<accession>A0A3B0MEX0</accession>
<keyword evidence="4 8" id="KW-0813">Transport</keyword>
<dbReference type="GO" id="GO:0030008">
    <property type="term" value="C:TRAPP complex"/>
    <property type="evidence" value="ECO:0007669"/>
    <property type="project" value="InterPro"/>
</dbReference>
<dbReference type="SUPFAM" id="SSF111126">
    <property type="entry name" value="Ligand-binding domain in the NO signalling and Golgi transport"/>
    <property type="match status" value="1"/>
</dbReference>
<dbReference type="AlphaFoldDB" id="A0A3B0MEX0"/>